<dbReference type="Proteomes" id="UP000443843">
    <property type="component" value="Unassembled WGS sequence"/>
</dbReference>
<dbReference type="EMBL" id="WNXQ01000005">
    <property type="protein sequence ID" value="MWB78521.1"/>
    <property type="molecule type" value="Genomic_DNA"/>
</dbReference>
<sequence>MLFWILVSGLSLAVATVLSLAALRARASAGLHGGADVPVYKAQLAEVDRDLARGTIGAEEAGRLRNEIARRLLAADAAQHAPAAAQRSTASWPVLAICGLAVLGAGALYTTIGAPGYGDLPLSDRIARAKELRDTRPSQADAEQQQPERPAAELNPEFAGLMDRLRQAVATRPDDLQGNRLLARNEAAIGNFRAAYAAQERVLSLLGDTATDTDYADYGEMLVLAAGGYVSPEAETALRGALSRNPENGPAQYYIGLMMRQTGRPDIAFRLWDRLLRKGPESAPWIPPIRAQIDQAAALAGVQYEQPRPDETLAGPSAADIEAAGDLSAEDRQEMIRGMVSRLSERLSSQGGSAAEWARLIGAYGVLGDTGQARAIRDEALQVFAGREDDLATIRAAAASAGLGE</sequence>
<dbReference type="RefSeq" id="WP_160382738.1">
    <property type="nucleotide sequence ID" value="NZ_WNXQ01000005.1"/>
</dbReference>
<dbReference type="AlphaFoldDB" id="A0A844W6R8"/>
<comment type="caution">
    <text evidence="3">The sequence shown here is derived from an EMBL/GenBank/DDBJ whole genome shotgun (WGS) entry which is preliminary data.</text>
</comment>
<dbReference type="SUPFAM" id="SSF48452">
    <property type="entry name" value="TPR-like"/>
    <property type="match status" value="1"/>
</dbReference>
<evidence type="ECO:0000313" key="3">
    <source>
        <dbReference type="EMBL" id="MWB78521.1"/>
    </source>
</evidence>
<keyword evidence="1" id="KW-0201">Cytochrome c-type biogenesis</keyword>
<keyword evidence="4" id="KW-1185">Reference proteome</keyword>
<name>A0A844W6R8_9RHOB</name>
<dbReference type="NCBIfam" id="TIGR03142">
    <property type="entry name" value="cytochro_ccmI"/>
    <property type="match status" value="1"/>
</dbReference>
<gene>
    <name evidence="3" type="primary">ccmI</name>
    <name evidence="3" type="ORF">GLS40_10830</name>
</gene>
<dbReference type="Gene3D" id="1.25.40.10">
    <property type="entry name" value="Tetratricopeptide repeat domain"/>
    <property type="match status" value="1"/>
</dbReference>
<organism evidence="3 4">
    <name type="scientific">Pseudooceanicola pacificus</name>
    <dbReference type="NCBI Taxonomy" id="2676438"/>
    <lineage>
        <taxon>Bacteria</taxon>
        <taxon>Pseudomonadati</taxon>
        <taxon>Pseudomonadota</taxon>
        <taxon>Alphaproteobacteria</taxon>
        <taxon>Rhodobacterales</taxon>
        <taxon>Paracoccaceae</taxon>
        <taxon>Pseudooceanicola</taxon>
    </lineage>
</organism>
<evidence type="ECO:0000256" key="2">
    <source>
        <dbReference type="SAM" id="MobiDB-lite"/>
    </source>
</evidence>
<protein>
    <submittedName>
        <fullName evidence="3">C-type cytochrome biogenesis protein CcmI</fullName>
    </submittedName>
</protein>
<dbReference type="InterPro" id="IPR017560">
    <property type="entry name" value="Cyt_c_biogenesis_CcmI"/>
</dbReference>
<feature type="compositionally biased region" description="Polar residues" evidence="2">
    <location>
        <begin position="137"/>
        <end position="147"/>
    </location>
</feature>
<dbReference type="GO" id="GO:0017004">
    <property type="term" value="P:cytochrome complex assembly"/>
    <property type="evidence" value="ECO:0007669"/>
    <property type="project" value="UniProtKB-KW"/>
</dbReference>
<evidence type="ECO:0000313" key="4">
    <source>
        <dbReference type="Proteomes" id="UP000443843"/>
    </source>
</evidence>
<proteinExistence type="predicted"/>
<reference evidence="3 4" key="1">
    <citation type="submission" date="2019-11" db="EMBL/GenBank/DDBJ databases">
        <title>Pseudooceanicola pacifica sp. nov., isolated from deep-sea sediment of the Pacific Ocean.</title>
        <authorList>
            <person name="Lyu L."/>
        </authorList>
    </citation>
    <scope>NUCLEOTIDE SEQUENCE [LARGE SCALE GENOMIC DNA]</scope>
    <source>
        <strain evidence="3 4">216_PA32_1</strain>
    </source>
</reference>
<evidence type="ECO:0000256" key="1">
    <source>
        <dbReference type="ARBA" id="ARBA00022748"/>
    </source>
</evidence>
<feature type="region of interest" description="Disordered" evidence="2">
    <location>
        <begin position="132"/>
        <end position="152"/>
    </location>
</feature>
<dbReference type="InterPro" id="IPR011990">
    <property type="entry name" value="TPR-like_helical_dom_sf"/>
</dbReference>
<accession>A0A844W6R8</accession>